<sequence length="195" mass="21776">MVKLVSLILKVLPRAVVIFIYDMVKPYSHKLFYGIRYCVLKRLCMRVGQKVIIGANVTIKHWDNIVFGSGVSVHENSYIEGFGHVEIGDNVSIAHNCSIISFTHTWADRNLPIRLNPCIKQPVHLHNNIWIGCDVRVLGNVTIYNDVIVGAGTVVAKSLAANGVYIGNPPRFHKPVYADDAITIPLQNHQLININ</sequence>
<dbReference type="EMBL" id="SACK01000004">
    <property type="protein sequence ID" value="RVU00727.1"/>
    <property type="molecule type" value="Genomic_DNA"/>
</dbReference>
<reference evidence="1 2" key="1">
    <citation type="submission" date="2019-01" db="EMBL/GenBank/DDBJ databases">
        <authorList>
            <person name="Chen W.-M."/>
        </authorList>
    </citation>
    <scope>NUCLEOTIDE SEQUENCE [LARGE SCALE GENOMIC DNA]</scope>
    <source>
        <strain evidence="1 2">YBJ-36</strain>
    </source>
</reference>
<name>A0A437MSV5_9SPHI</name>
<dbReference type="InterPro" id="IPR011004">
    <property type="entry name" value="Trimer_LpxA-like_sf"/>
</dbReference>
<protein>
    <submittedName>
        <fullName evidence="1">Acyltransferase</fullName>
    </submittedName>
</protein>
<proteinExistence type="predicted"/>
<dbReference type="OrthoDB" id="9801697at2"/>
<dbReference type="InterPro" id="IPR051159">
    <property type="entry name" value="Hexapeptide_acetyltransf"/>
</dbReference>
<dbReference type="Gene3D" id="2.160.10.10">
    <property type="entry name" value="Hexapeptide repeat proteins"/>
    <property type="match status" value="1"/>
</dbReference>
<dbReference type="CDD" id="cd04647">
    <property type="entry name" value="LbH_MAT_like"/>
    <property type="match status" value="1"/>
</dbReference>
<dbReference type="SUPFAM" id="SSF51161">
    <property type="entry name" value="Trimeric LpxA-like enzymes"/>
    <property type="match status" value="1"/>
</dbReference>
<evidence type="ECO:0000313" key="1">
    <source>
        <dbReference type="EMBL" id="RVU00727.1"/>
    </source>
</evidence>
<dbReference type="PANTHER" id="PTHR23416">
    <property type="entry name" value="SIALIC ACID SYNTHASE-RELATED"/>
    <property type="match status" value="1"/>
</dbReference>
<dbReference type="GO" id="GO:0016746">
    <property type="term" value="F:acyltransferase activity"/>
    <property type="evidence" value="ECO:0007669"/>
    <property type="project" value="UniProtKB-KW"/>
</dbReference>
<organism evidence="1 2">
    <name type="scientific">Mucilaginibacter limnophilus</name>
    <dbReference type="NCBI Taxonomy" id="1932778"/>
    <lineage>
        <taxon>Bacteria</taxon>
        <taxon>Pseudomonadati</taxon>
        <taxon>Bacteroidota</taxon>
        <taxon>Sphingobacteriia</taxon>
        <taxon>Sphingobacteriales</taxon>
        <taxon>Sphingobacteriaceae</taxon>
        <taxon>Mucilaginibacter</taxon>
    </lineage>
</organism>
<keyword evidence="2" id="KW-1185">Reference proteome</keyword>
<keyword evidence="1" id="KW-0808">Transferase</keyword>
<dbReference type="Proteomes" id="UP000282759">
    <property type="component" value="Unassembled WGS sequence"/>
</dbReference>
<gene>
    <name evidence="1" type="ORF">EOD41_12085</name>
</gene>
<dbReference type="AlphaFoldDB" id="A0A437MSV5"/>
<comment type="caution">
    <text evidence="1">The sequence shown here is derived from an EMBL/GenBank/DDBJ whole genome shotgun (WGS) entry which is preliminary data.</text>
</comment>
<evidence type="ECO:0000313" key="2">
    <source>
        <dbReference type="Proteomes" id="UP000282759"/>
    </source>
</evidence>
<keyword evidence="1" id="KW-0012">Acyltransferase</keyword>
<accession>A0A437MSV5</accession>
<dbReference type="RefSeq" id="WP_127705181.1">
    <property type="nucleotide sequence ID" value="NZ_SACK01000004.1"/>
</dbReference>